<evidence type="ECO:0000256" key="1">
    <source>
        <dbReference type="SAM" id="MobiDB-lite"/>
    </source>
</evidence>
<dbReference type="AlphaFoldDB" id="A0A0C1QRP8"/>
<dbReference type="EMBL" id="JXBL01000001">
    <property type="protein sequence ID" value="KIE43567.1"/>
    <property type="molecule type" value="Genomic_DNA"/>
</dbReference>
<gene>
    <name evidence="3" type="ORF">SE37_13475</name>
</gene>
<proteinExistence type="predicted"/>
<feature type="domain" description="Putative regulatory protein FmdB zinc ribbon" evidence="2">
    <location>
        <begin position="1"/>
        <end position="43"/>
    </location>
</feature>
<organism evidence="3 4">
    <name type="scientific">Geobacter soli</name>
    <dbReference type="NCBI Taxonomy" id="1510391"/>
    <lineage>
        <taxon>Bacteria</taxon>
        <taxon>Pseudomonadati</taxon>
        <taxon>Thermodesulfobacteriota</taxon>
        <taxon>Desulfuromonadia</taxon>
        <taxon>Geobacterales</taxon>
        <taxon>Geobacteraceae</taxon>
        <taxon>Geobacter</taxon>
    </lineage>
</organism>
<name>A0A0C1QRP8_9BACT</name>
<dbReference type="Gene3D" id="2.20.28.30">
    <property type="entry name" value="RNA polymerase ii, chain L"/>
    <property type="match status" value="1"/>
</dbReference>
<dbReference type="PANTHER" id="PTHR34404:SF1">
    <property type="entry name" value="REGULATORY PROTEIN, FMDB FAMILY"/>
    <property type="match status" value="1"/>
</dbReference>
<dbReference type="InterPro" id="IPR013429">
    <property type="entry name" value="Regulatory_FmdB_Zinc_ribbon"/>
</dbReference>
<dbReference type="SMART" id="SM00834">
    <property type="entry name" value="CxxC_CXXC_SSSS"/>
    <property type="match status" value="1"/>
</dbReference>
<evidence type="ECO:0000313" key="4">
    <source>
        <dbReference type="Proteomes" id="UP000031433"/>
    </source>
</evidence>
<protein>
    <submittedName>
        <fullName evidence="3">Zinc ribbon domain-containing protein</fullName>
    </submittedName>
</protein>
<feature type="compositionally biased region" description="Low complexity" evidence="1">
    <location>
        <begin position="47"/>
        <end position="58"/>
    </location>
</feature>
<accession>A0A0C1QRP8</accession>
<dbReference type="NCBIfam" id="TIGR02605">
    <property type="entry name" value="CxxC_CxxC_SSSS"/>
    <property type="match status" value="1"/>
</dbReference>
<sequence>MPIYEYRCEDCGGTFSLLQKMGTGERETSCPACGSDRVRRLISAPAVGSSAGGAPAVGHACSIGGG</sequence>
<evidence type="ECO:0000259" key="2">
    <source>
        <dbReference type="SMART" id="SM00834"/>
    </source>
</evidence>
<dbReference type="Pfam" id="PF09723">
    <property type="entry name" value="Zn_ribbon_8"/>
    <property type="match status" value="1"/>
</dbReference>
<dbReference type="PANTHER" id="PTHR34404">
    <property type="entry name" value="REGULATORY PROTEIN, FMDB FAMILY"/>
    <property type="match status" value="1"/>
</dbReference>
<comment type="caution">
    <text evidence="3">The sequence shown here is derived from an EMBL/GenBank/DDBJ whole genome shotgun (WGS) entry which is preliminary data.</text>
</comment>
<dbReference type="Proteomes" id="UP000031433">
    <property type="component" value="Unassembled WGS sequence"/>
</dbReference>
<keyword evidence="4" id="KW-1185">Reference proteome</keyword>
<reference evidence="3 4" key="1">
    <citation type="submission" date="2015-01" db="EMBL/GenBank/DDBJ databases">
        <title>Genome sequence of the anaerobic bacterium Geobacter soli GSS01, a dissimilatory Fe(III) reducer from soil.</title>
        <authorList>
            <person name="Yang G."/>
            <person name="Zhou S."/>
        </authorList>
    </citation>
    <scope>NUCLEOTIDE SEQUENCE [LARGE SCALE GENOMIC DNA]</scope>
    <source>
        <strain evidence="3 4">GSS01</strain>
    </source>
</reference>
<feature type="region of interest" description="Disordered" evidence="1">
    <location>
        <begin position="47"/>
        <end position="66"/>
    </location>
</feature>
<dbReference type="RefSeq" id="WP_039647154.1">
    <property type="nucleotide sequence ID" value="NZ_JXBL01000001.1"/>
</dbReference>
<evidence type="ECO:0000313" key="3">
    <source>
        <dbReference type="EMBL" id="KIE43567.1"/>
    </source>
</evidence>